<name>A0A0G1RJT9_9BACT</name>
<dbReference type="AlphaFoldDB" id="A0A0G1RJT9"/>
<reference evidence="4 5" key="1">
    <citation type="journal article" date="2015" name="Nature">
        <title>rRNA introns, odd ribosomes, and small enigmatic genomes across a large radiation of phyla.</title>
        <authorList>
            <person name="Brown C.T."/>
            <person name="Hug L.A."/>
            <person name="Thomas B.C."/>
            <person name="Sharon I."/>
            <person name="Castelle C.J."/>
            <person name="Singh A."/>
            <person name="Wilkins M.J."/>
            <person name="Williams K.H."/>
            <person name="Banfield J.F."/>
        </authorList>
    </citation>
    <scope>NUCLEOTIDE SEQUENCE [LARGE SCALE GENOMIC DNA]</scope>
</reference>
<dbReference type="SUPFAM" id="SSF52540">
    <property type="entry name" value="P-loop containing nucleoside triphosphate hydrolases"/>
    <property type="match status" value="1"/>
</dbReference>
<dbReference type="GO" id="GO:0005737">
    <property type="term" value="C:cytoplasm"/>
    <property type="evidence" value="ECO:0007669"/>
    <property type="project" value="TreeGrafter"/>
</dbReference>
<evidence type="ECO:0000256" key="1">
    <source>
        <dbReference type="ARBA" id="ARBA00022741"/>
    </source>
</evidence>
<dbReference type="Gene3D" id="3.40.50.300">
    <property type="entry name" value="P-loop containing nucleotide triphosphate hydrolases"/>
    <property type="match status" value="1"/>
</dbReference>
<keyword evidence="3" id="KW-0812">Transmembrane</keyword>
<feature type="transmembrane region" description="Helical" evidence="3">
    <location>
        <begin position="106"/>
        <end position="125"/>
    </location>
</feature>
<evidence type="ECO:0000313" key="4">
    <source>
        <dbReference type="EMBL" id="KKU57347.1"/>
    </source>
</evidence>
<dbReference type="PANTHER" id="PTHR11638">
    <property type="entry name" value="ATP-DEPENDENT CLP PROTEASE"/>
    <property type="match status" value="1"/>
</dbReference>
<dbReference type="GO" id="GO:0034605">
    <property type="term" value="P:cellular response to heat"/>
    <property type="evidence" value="ECO:0007669"/>
    <property type="project" value="TreeGrafter"/>
</dbReference>
<comment type="caution">
    <text evidence="4">The sequence shown here is derived from an EMBL/GenBank/DDBJ whole genome shotgun (WGS) entry which is preliminary data.</text>
</comment>
<dbReference type="Proteomes" id="UP000034307">
    <property type="component" value="Unassembled WGS sequence"/>
</dbReference>
<protein>
    <submittedName>
        <fullName evidence="4">Uncharacterized protein</fullName>
    </submittedName>
</protein>
<gene>
    <name evidence="4" type="ORF">UX80_C0018G0001</name>
</gene>
<dbReference type="CDD" id="cd00009">
    <property type="entry name" value="AAA"/>
    <property type="match status" value="1"/>
</dbReference>
<dbReference type="InterPro" id="IPR027417">
    <property type="entry name" value="P-loop_NTPase"/>
</dbReference>
<keyword evidence="1" id="KW-0547">Nucleotide-binding</keyword>
<accession>A0A0G1RJT9</accession>
<keyword evidence="3" id="KW-1133">Transmembrane helix</keyword>
<dbReference type="EMBL" id="LCNO01000018">
    <property type="protein sequence ID" value="KKU57347.1"/>
    <property type="molecule type" value="Genomic_DNA"/>
</dbReference>
<organism evidence="4 5">
    <name type="scientific">Candidatus Amesbacteria bacterium GW2011_GWA2_47_11b</name>
    <dbReference type="NCBI Taxonomy" id="1618358"/>
    <lineage>
        <taxon>Bacteria</taxon>
        <taxon>Candidatus Amesiibacteriota</taxon>
    </lineage>
</organism>
<evidence type="ECO:0000256" key="3">
    <source>
        <dbReference type="SAM" id="Phobius"/>
    </source>
</evidence>
<evidence type="ECO:0000256" key="2">
    <source>
        <dbReference type="ARBA" id="ARBA00022840"/>
    </source>
</evidence>
<sequence>MKKYLLLPLNIVNFWYQESTQSFIRTWRNIILLLEEDLAIGLMWKLLFVPLFHDSSIVGRILSFIFRVVRILVGLFAFTLASVFMFVLAIYWLLLPLIVLLGIGGIYTKAALVLGIGLFFVHTLLHPHRKVWQVRQSRIWEASLIKKKDLSFQNLIASFEVCDLLSYLEIKQEQLPKISIGKGQEDDLIQIAYNLAKASGSPYINAGHFFVALIQSIPNIDKDLLRLNVHMTDFRKCQEYLDKKRQTWRMVCIWDDDFSIRHLKGINRGWLGAPTPVLDTIAQDITKTAAKKGFGDFLGREDVYKEVVSILSEQKNRSVILAGPPGAGKTALLRFLAKQIVTGDAPESLATKRVMLLDLSRLLPGMQTQGDLANRIKTIFEEI</sequence>
<keyword evidence="2" id="KW-0067">ATP-binding</keyword>
<dbReference type="PANTHER" id="PTHR11638:SF18">
    <property type="entry name" value="HEAT SHOCK PROTEIN 104"/>
    <property type="match status" value="1"/>
</dbReference>
<dbReference type="GO" id="GO:0005524">
    <property type="term" value="F:ATP binding"/>
    <property type="evidence" value="ECO:0007669"/>
    <property type="project" value="UniProtKB-KW"/>
</dbReference>
<proteinExistence type="predicted"/>
<feature type="transmembrane region" description="Helical" evidence="3">
    <location>
        <begin position="71"/>
        <end position="94"/>
    </location>
</feature>
<keyword evidence="3" id="KW-0472">Membrane</keyword>
<dbReference type="InterPro" id="IPR050130">
    <property type="entry name" value="ClpA_ClpB"/>
</dbReference>
<dbReference type="STRING" id="1618358.UX80_C0018G0001"/>
<evidence type="ECO:0000313" key="5">
    <source>
        <dbReference type="Proteomes" id="UP000034307"/>
    </source>
</evidence>
<dbReference type="GO" id="GO:0016887">
    <property type="term" value="F:ATP hydrolysis activity"/>
    <property type="evidence" value="ECO:0007669"/>
    <property type="project" value="TreeGrafter"/>
</dbReference>
<feature type="non-terminal residue" evidence="4">
    <location>
        <position position="383"/>
    </location>
</feature>